<protein>
    <submittedName>
        <fullName evidence="1">Uncharacterized protein</fullName>
    </submittedName>
</protein>
<dbReference type="EMBL" id="FORR01000016">
    <property type="protein sequence ID" value="SFJ66363.1"/>
    <property type="molecule type" value="Genomic_DNA"/>
</dbReference>
<dbReference type="RefSeq" id="WP_093231041.1">
    <property type="nucleotide sequence ID" value="NZ_FORR01000016.1"/>
</dbReference>
<evidence type="ECO:0000313" key="1">
    <source>
        <dbReference type="EMBL" id="SFJ66363.1"/>
    </source>
</evidence>
<proteinExistence type="predicted"/>
<organism evidence="1 2">
    <name type="scientific">Thermoflavimicrobium dichotomicum</name>
    <dbReference type="NCBI Taxonomy" id="46223"/>
    <lineage>
        <taxon>Bacteria</taxon>
        <taxon>Bacillati</taxon>
        <taxon>Bacillota</taxon>
        <taxon>Bacilli</taxon>
        <taxon>Bacillales</taxon>
        <taxon>Thermoactinomycetaceae</taxon>
        <taxon>Thermoflavimicrobium</taxon>
    </lineage>
</organism>
<name>A0A1I3T716_9BACL</name>
<accession>A0A1I3T716</accession>
<sequence>MSSAYYQYLILLPSESPFCLNEMQEKIQKRLEQLGEPFSLASKNHQLTLTIGQWNFYIYLNHDPYVQIESAEIAKRCHSERAAQIRGIKQRLETVGDPDFNMDYFHTVLFILEILEQDYHAHIFDPMEGTFIN</sequence>
<reference evidence="1 2" key="1">
    <citation type="submission" date="2016-10" db="EMBL/GenBank/DDBJ databases">
        <authorList>
            <person name="de Groot N.N."/>
        </authorList>
    </citation>
    <scope>NUCLEOTIDE SEQUENCE [LARGE SCALE GENOMIC DNA]</scope>
    <source>
        <strain evidence="1 2">DSM 44778</strain>
    </source>
</reference>
<dbReference type="Proteomes" id="UP000199545">
    <property type="component" value="Unassembled WGS sequence"/>
</dbReference>
<dbReference type="AlphaFoldDB" id="A0A1I3T716"/>
<evidence type="ECO:0000313" key="2">
    <source>
        <dbReference type="Proteomes" id="UP000199545"/>
    </source>
</evidence>
<keyword evidence="2" id="KW-1185">Reference proteome</keyword>
<gene>
    <name evidence="1" type="ORF">SAMN05421852_11621</name>
</gene>